<dbReference type="EMBL" id="NIRR01000004">
    <property type="protein sequence ID" value="OWP64329.1"/>
    <property type="molecule type" value="Genomic_DNA"/>
</dbReference>
<keyword evidence="2" id="KW-1185">Reference proteome</keyword>
<dbReference type="AlphaFoldDB" id="A0A246FNS7"/>
<reference evidence="1 2" key="1">
    <citation type="submission" date="2017-06" db="EMBL/GenBank/DDBJ databases">
        <title>Hymenobacter amundsenii sp. nov. isolated from regoliths in Antarctica.</title>
        <authorList>
            <person name="Sedlacek I."/>
            <person name="Kralova S."/>
            <person name="Pantucek R."/>
            <person name="Svec P."/>
            <person name="Holochova P."/>
            <person name="Stankova E."/>
            <person name="Vrbovska V."/>
            <person name="Busse H.-J."/>
        </authorList>
    </citation>
    <scope>NUCLEOTIDE SEQUENCE [LARGE SCALE GENOMIC DNA]</scope>
    <source>
        <strain evidence="1 2">CCM 8682</strain>
    </source>
</reference>
<protein>
    <submittedName>
        <fullName evidence="1">Uncharacterized protein</fullName>
    </submittedName>
</protein>
<name>A0A246FNS7_9BACT</name>
<proteinExistence type="predicted"/>
<accession>A0A246FNS7</accession>
<comment type="caution">
    <text evidence="1">The sequence shown here is derived from an EMBL/GenBank/DDBJ whole genome shotgun (WGS) entry which is preliminary data.</text>
</comment>
<evidence type="ECO:0000313" key="1">
    <source>
        <dbReference type="EMBL" id="OWP64329.1"/>
    </source>
</evidence>
<dbReference type="Proteomes" id="UP000197277">
    <property type="component" value="Unassembled WGS sequence"/>
</dbReference>
<sequence>MEQRQLGHCIASGFHSQLEQTILRFLRQDVHQPIIYALGRGIQPGMRFDYEADLDAGHLLFVSPFEPDVKTVTQETADIRNLLLADMADTFFIPYMTPGGNLARLLETRVACHKPVFTLDVPSNAARYSPQARIYQPLSLLGGSRTNL</sequence>
<organism evidence="1 2">
    <name type="scientific">Hymenobacter amundsenii</name>
    <dbReference type="NCBI Taxonomy" id="2006685"/>
    <lineage>
        <taxon>Bacteria</taxon>
        <taxon>Pseudomonadati</taxon>
        <taxon>Bacteroidota</taxon>
        <taxon>Cytophagia</taxon>
        <taxon>Cytophagales</taxon>
        <taxon>Hymenobacteraceae</taxon>
        <taxon>Hymenobacter</taxon>
    </lineage>
</organism>
<evidence type="ECO:0000313" key="2">
    <source>
        <dbReference type="Proteomes" id="UP000197277"/>
    </source>
</evidence>
<gene>
    <name evidence="1" type="ORF">CDA63_04655</name>
</gene>